<feature type="compositionally biased region" description="Basic residues" evidence="1">
    <location>
        <begin position="43"/>
        <end position="53"/>
    </location>
</feature>
<evidence type="ECO:0000256" key="1">
    <source>
        <dbReference type="SAM" id="MobiDB-lite"/>
    </source>
</evidence>
<accession>A0A9I9ECS3</accession>
<proteinExistence type="predicted"/>
<feature type="region of interest" description="Disordered" evidence="1">
    <location>
        <begin position="43"/>
        <end position="87"/>
    </location>
</feature>
<dbReference type="AlphaFoldDB" id="A0A9I9ECS3"/>
<dbReference type="Gramene" id="MELO3C031951.2.1">
    <property type="protein sequence ID" value="MELO3C031951.2.1"/>
    <property type="gene ID" value="MELO3C031951.2"/>
</dbReference>
<feature type="compositionally biased region" description="Basic and acidic residues" evidence="1">
    <location>
        <begin position="64"/>
        <end position="74"/>
    </location>
</feature>
<dbReference type="EnsemblPlants" id="MELO3C031951.2.1">
    <property type="protein sequence ID" value="MELO3C031951.2.1"/>
    <property type="gene ID" value="MELO3C031951.2"/>
</dbReference>
<sequence>MNTLMTTVANSELLQKRTLQSPCVLTILEKVIKVFLCLPTKQTTKRPNKRCPFSKKPINRVNPTKKDLSDKEPGFLEDLNPPNYVKK</sequence>
<name>A0A9I9ECS3_CUCME</name>
<evidence type="ECO:0000313" key="2">
    <source>
        <dbReference type="EnsemblPlants" id="MELO3C031951.2.1"/>
    </source>
</evidence>
<reference evidence="2" key="1">
    <citation type="submission" date="2023-03" db="UniProtKB">
        <authorList>
            <consortium name="EnsemblPlants"/>
        </authorList>
    </citation>
    <scope>IDENTIFICATION</scope>
</reference>
<organism evidence="2">
    <name type="scientific">Cucumis melo</name>
    <name type="common">Muskmelon</name>
    <dbReference type="NCBI Taxonomy" id="3656"/>
    <lineage>
        <taxon>Eukaryota</taxon>
        <taxon>Viridiplantae</taxon>
        <taxon>Streptophyta</taxon>
        <taxon>Embryophyta</taxon>
        <taxon>Tracheophyta</taxon>
        <taxon>Spermatophyta</taxon>
        <taxon>Magnoliopsida</taxon>
        <taxon>eudicotyledons</taxon>
        <taxon>Gunneridae</taxon>
        <taxon>Pentapetalae</taxon>
        <taxon>rosids</taxon>
        <taxon>fabids</taxon>
        <taxon>Cucurbitales</taxon>
        <taxon>Cucurbitaceae</taxon>
        <taxon>Benincaseae</taxon>
        <taxon>Cucumis</taxon>
    </lineage>
</organism>
<protein>
    <submittedName>
        <fullName evidence="2">Uncharacterized protein</fullName>
    </submittedName>
</protein>